<comment type="caution">
    <text evidence="1">The sequence shown here is derived from an EMBL/GenBank/DDBJ whole genome shotgun (WGS) entry which is preliminary data.</text>
</comment>
<keyword evidence="2" id="KW-1185">Reference proteome</keyword>
<dbReference type="AlphaFoldDB" id="A0A851GRP9"/>
<name>A0A851GRP9_9BACT</name>
<dbReference type="Proteomes" id="UP000557872">
    <property type="component" value="Unassembled WGS sequence"/>
</dbReference>
<evidence type="ECO:0000313" key="2">
    <source>
        <dbReference type="Proteomes" id="UP000557872"/>
    </source>
</evidence>
<proteinExistence type="predicted"/>
<dbReference type="EMBL" id="JACBAZ010000023">
    <property type="protein sequence ID" value="NWK57697.1"/>
    <property type="molecule type" value="Genomic_DNA"/>
</dbReference>
<dbReference type="RefSeq" id="WP_178935066.1">
    <property type="nucleotide sequence ID" value="NZ_JACBAZ010000023.1"/>
</dbReference>
<accession>A0A851GRP9</accession>
<organism evidence="1 2">
    <name type="scientific">Oceaniferula marina</name>
    <dbReference type="NCBI Taxonomy" id="2748318"/>
    <lineage>
        <taxon>Bacteria</taxon>
        <taxon>Pseudomonadati</taxon>
        <taxon>Verrucomicrobiota</taxon>
        <taxon>Verrucomicrobiia</taxon>
        <taxon>Verrucomicrobiales</taxon>
        <taxon>Verrucomicrobiaceae</taxon>
        <taxon>Oceaniferula</taxon>
    </lineage>
</organism>
<gene>
    <name evidence="1" type="ORF">HW115_18915</name>
</gene>
<sequence length="131" mass="15191">MRPKWAFQLLPNTPHVLGKGFRVDHDTQAIEDEVNSVLQCKFNFHGISKVVIRLGPKEGDKDYVESHGVAQKLYSDFDVHEYKDLEKNEKIQYMRGIIFEVLDWLYDNFDDAQCFRAAKEKLSEQVAAPDS</sequence>
<evidence type="ECO:0000313" key="1">
    <source>
        <dbReference type="EMBL" id="NWK57697.1"/>
    </source>
</evidence>
<reference evidence="1 2" key="1">
    <citation type="submission" date="2020-07" db="EMBL/GenBank/DDBJ databases">
        <title>Roseicoccus Jingziensis gen. nov., sp. nov., isolated from coastal seawater.</title>
        <authorList>
            <person name="Feng X."/>
        </authorList>
    </citation>
    <scope>NUCLEOTIDE SEQUENCE [LARGE SCALE GENOMIC DNA]</scope>
    <source>
        <strain evidence="1 2">N1E253</strain>
    </source>
</reference>
<protein>
    <submittedName>
        <fullName evidence="1">Uncharacterized protein</fullName>
    </submittedName>
</protein>